<organism evidence="2 3">
    <name type="scientific">Sparassis crispa</name>
    <dbReference type="NCBI Taxonomy" id="139825"/>
    <lineage>
        <taxon>Eukaryota</taxon>
        <taxon>Fungi</taxon>
        <taxon>Dikarya</taxon>
        <taxon>Basidiomycota</taxon>
        <taxon>Agaricomycotina</taxon>
        <taxon>Agaricomycetes</taxon>
        <taxon>Polyporales</taxon>
        <taxon>Sparassidaceae</taxon>
        <taxon>Sparassis</taxon>
    </lineage>
</organism>
<reference evidence="2 3" key="1">
    <citation type="journal article" date="2018" name="Sci. Rep.">
        <title>Genome sequence of the cauliflower mushroom Sparassis crispa (Hanabiratake) and its association with beneficial usage.</title>
        <authorList>
            <person name="Kiyama R."/>
            <person name="Furutani Y."/>
            <person name="Kawaguchi K."/>
            <person name="Nakanishi T."/>
        </authorList>
    </citation>
    <scope>NUCLEOTIDE SEQUENCE [LARGE SCALE GENOMIC DNA]</scope>
</reference>
<evidence type="ECO:0000313" key="3">
    <source>
        <dbReference type="Proteomes" id="UP000287166"/>
    </source>
</evidence>
<dbReference type="Proteomes" id="UP000287166">
    <property type="component" value="Unassembled WGS sequence"/>
</dbReference>
<proteinExistence type="predicted"/>
<evidence type="ECO:0000256" key="1">
    <source>
        <dbReference type="SAM" id="MobiDB-lite"/>
    </source>
</evidence>
<dbReference type="InParanoid" id="A0A401GWE9"/>
<protein>
    <submittedName>
        <fullName evidence="2">Uncharacterized protein</fullName>
    </submittedName>
</protein>
<sequence length="131" mass="14382">MLSPRPRRMWDFIVADSSSNPLYPPHDGHPAYGVGVPDVGQTQPDTSSPSSTSPIAHPSPQHANQLIVTSSTTRSVAFMNHHRSSFVLRWTTAVHSGLHARSCSRWATGLDYVRGWYRGSLVDAFPSFLPA</sequence>
<dbReference type="RefSeq" id="XP_027617459.1">
    <property type="nucleotide sequence ID" value="XM_027761658.1"/>
</dbReference>
<dbReference type="AlphaFoldDB" id="A0A401GWE9"/>
<gene>
    <name evidence="2" type="ORF">SCP_0904250</name>
</gene>
<feature type="region of interest" description="Disordered" evidence="1">
    <location>
        <begin position="21"/>
        <end position="64"/>
    </location>
</feature>
<feature type="compositionally biased region" description="Low complexity" evidence="1">
    <location>
        <begin position="42"/>
        <end position="60"/>
    </location>
</feature>
<keyword evidence="3" id="KW-1185">Reference proteome</keyword>
<dbReference type="GeneID" id="38783463"/>
<comment type="caution">
    <text evidence="2">The sequence shown here is derived from an EMBL/GenBank/DDBJ whole genome shotgun (WGS) entry which is preliminary data.</text>
</comment>
<name>A0A401GWE9_9APHY</name>
<evidence type="ECO:0000313" key="2">
    <source>
        <dbReference type="EMBL" id="GBE86546.1"/>
    </source>
</evidence>
<accession>A0A401GWE9</accession>
<dbReference type="EMBL" id="BFAD01000009">
    <property type="protein sequence ID" value="GBE86546.1"/>
    <property type="molecule type" value="Genomic_DNA"/>
</dbReference>